<feature type="domain" description="DUF6993" evidence="3">
    <location>
        <begin position="78"/>
        <end position="162"/>
    </location>
</feature>
<organism evidence="4 5">
    <name type="scientific">Orlajensenia flava</name>
    <dbReference type="NCBI Taxonomy" id="2565934"/>
    <lineage>
        <taxon>Bacteria</taxon>
        <taxon>Bacillati</taxon>
        <taxon>Actinomycetota</taxon>
        <taxon>Actinomycetes</taxon>
        <taxon>Micrococcales</taxon>
        <taxon>Microbacteriaceae</taxon>
        <taxon>Orlajensenia</taxon>
    </lineage>
</organism>
<evidence type="ECO:0000313" key="4">
    <source>
        <dbReference type="EMBL" id="THG35032.1"/>
    </source>
</evidence>
<gene>
    <name evidence="4" type="ORF">E6C70_02855</name>
</gene>
<feature type="region of interest" description="Disordered" evidence="1">
    <location>
        <begin position="31"/>
        <end position="55"/>
    </location>
</feature>
<keyword evidence="5" id="KW-1185">Reference proteome</keyword>
<name>A0A4S4FXZ7_9MICO</name>
<feature type="chain" id="PRO_5038468416" description="DUF6993 domain-containing protein" evidence="2">
    <location>
        <begin position="27"/>
        <end position="168"/>
    </location>
</feature>
<evidence type="ECO:0000259" key="3">
    <source>
        <dbReference type="Pfam" id="PF22504"/>
    </source>
</evidence>
<evidence type="ECO:0000256" key="2">
    <source>
        <dbReference type="SAM" id="SignalP"/>
    </source>
</evidence>
<sequence length="168" mass="16780">MTGGTDICSRGIIAVIVGLAAVAALAGCTPTSPAPTTSATTRVASPTATASATPSAAVPELAPTLSAERNQPYFDLVNNKVIAANAGAGGRDFIDALVAAGFDKAAMQVTPDRTAVNLAADSVQFSVLFNEKCLVGQYGPASGGYHSVVVSPTAQGACLVGSTRPIDW</sequence>
<evidence type="ECO:0000313" key="5">
    <source>
        <dbReference type="Proteomes" id="UP000307380"/>
    </source>
</evidence>
<dbReference type="RefSeq" id="WP_136422035.1">
    <property type="nucleotide sequence ID" value="NZ_SSSN01000003.1"/>
</dbReference>
<dbReference type="EMBL" id="SSSN01000003">
    <property type="protein sequence ID" value="THG35032.1"/>
    <property type="molecule type" value="Genomic_DNA"/>
</dbReference>
<dbReference type="Proteomes" id="UP000307380">
    <property type="component" value="Unassembled WGS sequence"/>
</dbReference>
<protein>
    <recommendedName>
        <fullName evidence="3">DUF6993 domain-containing protein</fullName>
    </recommendedName>
</protein>
<dbReference type="Pfam" id="PF22504">
    <property type="entry name" value="DUF6993"/>
    <property type="match status" value="1"/>
</dbReference>
<dbReference type="AlphaFoldDB" id="A0A4S4FXZ7"/>
<comment type="caution">
    <text evidence="4">The sequence shown here is derived from an EMBL/GenBank/DDBJ whole genome shotgun (WGS) entry which is preliminary data.</text>
</comment>
<accession>A0A4S4FXZ7</accession>
<feature type="signal peptide" evidence="2">
    <location>
        <begin position="1"/>
        <end position="26"/>
    </location>
</feature>
<keyword evidence="2" id="KW-0732">Signal</keyword>
<dbReference type="InterPro" id="IPR054262">
    <property type="entry name" value="DUF6993"/>
</dbReference>
<evidence type="ECO:0000256" key="1">
    <source>
        <dbReference type="SAM" id="MobiDB-lite"/>
    </source>
</evidence>
<dbReference type="OrthoDB" id="5125712at2"/>
<proteinExistence type="predicted"/>
<reference evidence="4 5" key="1">
    <citation type="submission" date="2019-04" db="EMBL/GenBank/DDBJ databases">
        <authorList>
            <person name="Jiang L."/>
        </authorList>
    </citation>
    <scope>NUCLEOTIDE SEQUENCE [LARGE SCALE GENOMIC DNA]</scope>
    <source>
        <strain evidence="4 5">YIM 131861</strain>
    </source>
</reference>